<evidence type="ECO:0000313" key="1">
    <source>
        <dbReference type="EMBL" id="MEJ7138319.1"/>
    </source>
</evidence>
<sequence length="338" mass="37501">MSLHNLPSVKHLLVLPHLRVQNANAISSPLTHGFPAITAFMGWMWALERKARARGLPVRFSAVGVVCHNHQELVTDEGFVRTFRLTRNPVGKDGSTAAIVEEGRIHLEISLVLAVHGDLWDEDPAAAGQMIPALMELVHSLRLAGGSVLPVPGSNVRRSQPFAVHLTGTEQQMAEAFSTLRRAVLPGFALVSRDDLIQTRLQALLAEQPDATRLDAWLSLARINWRYHPPEQDSKAARDKAWWHDRAGLGWVVPIPVGYGALGPLHDPGAVANARDATTPFRFVESLYSVGQWISPHRLQDPVQMLWFADTRQDTGLYRCRNFFSPAAEAADEDYDFN</sequence>
<protein>
    <submittedName>
        <fullName evidence="1">Type I-F CRISPR-associated protein Csy2</fullName>
    </submittedName>
</protein>
<accession>A0ACC6P3C8</accession>
<dbReference type="EMBL" id="JAWDIE010000010">
    <property type="protein sequence ID" value="MEJ7138319.1"/>
    <property type="molecule type" value="Genomic_DNA"/>
</dbReference>
<organism evidence="1 2">
    <name type="scientific">Amphibiibacter pelophylacis</name>
    <dbReference type="NCBI Taxonomy" id="1799477"/>
    <lineage>
        <taxon>Bacteria</taxon>
        <taxon>Pseudomonadati</taxon>
        <taxon>Pseudomonadota</taxon>
        <taxon>Betaproteobacteria</taxon>
        <taxon>Burkholderiales</taxon>
        <taxon>Sphaerotilaceae</taxon>
        <taxon>Amphibiibacter</taxon>
    </lineage>
</organism>
<reference evidence="1" key="1">
    <citation type="submission" date="2023-10" db="EMBL/GenBank/DDBJ databases">
        <title>Amphibacter perezi, gen. nov., sp. nov. a novel taxa of the family Comamonadaceae, class Betaproteobacteria isolated from the skin microbiota of Pelophylax perezi from different populations.</title>
        <authorList>
            <person name="Costa S."/>
            <person name="Proenca D.N."/>
            <person name="Lopes I."/>
            <person name="Morais P.V."/>
        </authorList>
    </citation>
    <scope>NUCLEOTIDE SEQUENCE</scope>
    <source>
        <strain evidence="1">SL12-8</strain>
    </source>
</reference>
<keyword evidence="2" id="KW-1185">Reference proteome</keyword>
<comment type="caution">
    <text evidence="1">The sequence shown here is derived from an EMBL/GenBank/DDBJ whole genome shotgun (WGS) entry which is preliminary data.</text>
</comment>
<proteinExistence type="predicted"/>
<name>A0ACC6P3C8_9BURK</name>
<evidence type="ECO:0000313" key="2">
    <source>
        <dbReference type="Proteomes" id="UP001364695"/>
    </source>
</evidence>
<gene>
    <name evidence="1" type="primary">csy2</name>
    <name evidence="1" type="ORF">RV045_07730</name>
</gene>
<dbReference type="Proteomes" id="UP001364695">
    <property type="component" value="Unassembled WGS sequence"/>
</dbReference>